<dbReference type="SUPFAM" id="SSF56349">
    <property type="entry name" value="DNA breaking-rejoining enzymes"/>
    <property type="match status" value="1"/>
</dbReference>
<dbReference type="InterPro" id="IPR044068">
    <property type="entry name" value="CB"/>
</dbReference>
<evidence type="ECO:0000256" key="3">
    <source>
        <dbReference type="ARBA" id="ARBA00022490"/>
    </source>
</evidence>
<feature type="active site" evidence="10">
    <location>
        <position position="264"/>
    </location>
</feature>
<evidence type="ECO:0000256" key="6">
    <source>
        <dbReference type="ARBA" id="ARBA00022908"/>
    </source>
</evidence>
<dbReference type="InterPro" id="IPR011931">
    <property type="entry name" value="Recomb_XerC"/>
</dbReference>
<evidence type="ECO:0000256" key="8">
    <source>
        <dbReference type="ARBA" id="ARBA00023172"/>
    </source>
</evidence>
<comment type="function">
    <text evidence="10">Site-specific tyrosine recombinase, which acts by catalyzing the cutting and rejoining of the recombining DNA molecules. The XerC-XerD complex is essential to convert dimers of the bacterial chromosome into monomers to permit their segregation at cell division. It also contributes to the segregational stability of plasmids.</text>
</comment>
<evidence type="ECO:0000256" key="11">
    <source>
        <dbReference type="NCBIfam" id="TIGR02224"/>
    </source>
</evidence>
<dbReference type="GO" id="GO:0009037">
    <property type="term" value="F:tyrosine-based site-specific recombinase activity"/>
    <property type="evidence" value="ECO:0007669"/>
    <property type="project" value="UniProtKB-UniRule"/>
</dbReference>
<dbReference type="EMBL" id="FKBS01000025">
    <property type="protein sequence ID" value="SAI51530.1"/>
    <property type="molecule type" value="Genomic_DNA"/>
</dbReference>
<keyword evidence="9 10" id="KW-0131">Cell cycle</keyword>
<dbReference type="PROSITE" id="PS51898">
    <property type="entry name" value="TYR_RECOMBINASE"/>
    <property type="match status" value="1"/>
</dbReference>
<dbReference type="InterPro" id="IPR011010">
    <property type="entry name" value="DNA_brk_join_enz"/>
</dbReference>
<dbReference type="Gene3D" id="1.10.443.10">
    <property type="entry name" value="Intergrase catalytic core"/>
    <property type="match status" value="1"/>
</dbReference>
<evidence type="ECO:0000256" key="5">
    <source>
        <dbReference type="ARBA" id="ARBA00022829"/>
    </source>
</evidence>
<dbReference type="InterPro" id="IPR010998">
    <property type="entry name" value="Integrase_recombinase_N"/>
</dbReference>
<dbReference type="GO" id="GO:0006313">
    <property type="term" value="P:DNA transposition"/>
    <property type="evidence" value="ECO:0007669"/>
    <property type="project" value="UniProtKB-UniRule"/>
</dbReference>
<keyword evidence="3 10" id="KW-0963">Cytoplasm</keyword>
<dbReference type="GO" id="GO:0003677">
    <property type="term" value="F:DNA binding"/>
    <property type="evidence" value="ECO:0007669"/>
    <property type="project" value="UniProtKB-UniRule"/>
</dbReference>
<feature type="active site" evidence="10">
    <location>
        <position position="191"/>
    </location>
</feature>
<feature type="domain" description="Tyr recombinase" evidence="12">
    <location>
        <begin position="113"/>
        <end position="312"/>
    </location>
</feature>
<comment type="subcellular location">
    <subcellularLocation>
        <location evidence="1 10">Cytoplasm</location>
    </subcellularLocation>
</comment>
<dbReference type="InterPro" id="IPR013762">
    <property type="entry name" value="Integrase-like_cat_sf"/>
</dbReference>
<dbReference type="HAMAP" id="MF_01808">
    <property type="entry name" value="Recomb_XerC_XerD"/>
    <property type="match status" value="1"/>
</dbReference>
<dbReference type="InterPro" id="IPR004107">
    <property type="entry name" value="Integrase_SAM-like_N"/>
</dbReference>
<proteinExistence type="inferred from homology"/>
<feature type="active site" evidence="10">
    <location>
        <position position="156"/>
    </location>
</feature>
<dbReference type="Gene3D" id="1.10.150.130">
    <property type="match status" value="1"/>
</dbReference>
<evidence type="ECO:0000256" key="7">
    <source>
        <dbReference type="ARBA" id="ARBA00023125"/>
    </source>
</evidence>
<dbReference type="PANTHER" id="PTHR30349">
    <property type="entry name" value="PHAGE INTEGRASE-RELATED"/>
    <property type="match status" value="1"/>
</dbReference>
<evidence type="ECO:0000256" key="2">
    <source>
        <dbReference type="ARBA" id="ARBA00006657"/>
    </source>
</evidence>
<evidence type="ECO:0000259" key="13">
    <source>
        <dbReference type="PROSITE" id="PS51900"/>
    </source>
</evidence>
<protein>
    <recommendedName>
        <fullName evidence="10 11">Tyrosine recombinase XerC</fullName>
    </recommendedName>
</protein>
<dbReference type="PROSITE" id="PS51900">
    <property type="entry name" value="CB"/>
    <property type="match status" value="1"/>
</dbReference>
<keyword evidence="8 10" id="KW-0233">DNA recombination</keyword>
<dbReference type="InterPro" id="IPR002104">
    <property type="entry name" value="Integrase_catalytic"/>
</dbReference>
<evidence type="ECO:0000259" key="12">
    <source>
        <dbReference type="PROSITE" id="PS51898"/>
    </source>
</evidence>
<feature type="active site" description="O-(3'-phospho-DNA)-tyrosine intermediate" evidence="10">
    <location>
        <position position="299"/>
    </location>
</feature>
<dbReference type="Proteomes" id="UP000077037">
    <property type="component" value="Unassembled WGS sequence"/>
</dbReference>
<reference evidence="14 15" key="1">
    <citation type="submission" date="2016-03" db="EMBL/GenBank/DDBJ databases">
        <authorList>
            <consortium name="Pathogen Informatics"/>
        </authorList>
    </citation>
    <scope>NUCLEOTIDE SEQUENCE [LARGE SCALE GENOMIC DNA]</scope>
    <source>
        <strain evidence="14 15">NCTC13364</strain>
    </source>
</reference>
<dbReference type="Pfam" id="PF00589">
    <property type="entry name" value="Phage_integrase"/>
    <property type="match status" value="1"/>
</dbReference>
<evidence type="ECO:0000256" key="10">
    <source>
        <dbReference type="HAMAP-Rule" id="MF_01808"/>
    </source>
</evidence>
<dbReference type="GO" id="GO:0051301">
    <property type="term" value="P:cell division"/>
    <property type="evidence" value="ECO:0007669"/>
    <property type="project" value="UniProtKB-UniRule"/>
</dbReference>
<comment type="subunit">
    <text evidence="10">Forms a cyclic heterotetrameric complex composed of two molecules of XerC and two molecules of XerD.</text>
</comment>
<dbReference type="AlphaFoldDB" id="A0A157R0Q4"/>
<dbReference type="InterPro" id="IPR023009">
    <property type="entry name" value="Tyrosine_recombinase_XerC/XerD"/>
</dbReference>
<dbReference type="InterPro" id="IPR050090">
    <property type="entry name" value="Tyrosine_recombinase_XerCD"/>
</dbReference>
<evidence type="ECO:0000256" key="4">
    <source>
        <dbReference type="ARBA" id="ARBA00022618"/>
    </source>
</evidence>
<dbReference type="GO" id="GO:0007059">
    <property type="term" value="P:chromosome segregation"/>
    <property type="evidence" value="ECO:0007669"/>
    <property type="project" value="UniProtKB-UniRule"/>
</dbReference>
<evidence type="ECO:0000256" key="9">
    <source>
        <dbReference type="ARBA" id="ARBA00023306"/>
    </source>
</evidence>
<dbReference type="Pfam" id="PF02899">
    <property type="entry name" value="Phage_int_SAM_1"/>
    <property type="match status" value="1"/>
</dbReference>
<accession>A0A157R0Q4</accession>
<keyword evidence="6 10" id="KW-0229">DNA integration</keyword>
<dbReference type="OrthoDB" id="9801717at2"/>
<dbReference type="CDD" id="cd00798">
    <property type="entry name" value="INT_XerDC_C"/>
    <property type="match status" value="1"/>
</dbReference>
<organism evidence="14 15">
    <name type="scientific">Bordetella ansorpii</name>
    <dbReference type="NCBI Taxonomy" id="288768"/>
    <lineage>
        <taxon>Bacteria</taxon>
        <taxon>Pseudomonadati</taxon>
        <taxon>Pseudomonadota</taxon>
        <taxon>Betaproteobacteria</taxon>
        <taxon>Burkholderiales</taxon>
        <taxon>Alcaligenaceae</taxon>
        <taxon>Bordetella</taxon>
    </lineage>
</organism>
<keyword evidence="7 10" id="KW-0238">DNA-binding</keyword>
<name>A0A157R0Q4_9BORD</name>
<evidence type="ECO:0000313" key="15">
    <source>
        <dbReference type="Proteomes" id="UP000077037"/>
    </source>
</evidence>
<dbReference type="NCBIfam" id="TIGR02224">
    <property type="entry name" value="recomb_XerC"/>
    <property type="match status" value="1"/>
</dbReference>
<evidence type="ECO:0000256" key="1">
    <source>
        <dbReference type="ARBA" id="ARBA00004496"/>
    </source>
</evidence>
<gene>
    <name evidence="10 14" type="primary">xerC</name>
    <name evidence="14" type="ORF">SAMEA1982600_04309</name>
</gene>
<dbReference type="PANTHER" id="PTHR30349:SF81">
    <property type="entry name" value="TYROSINE RECOMBINASE XERC"/>
    <property type="match status" value="1"/>
</dbReference>
<keyword evidence="4 10" id="KW-0132">Cell division</keyword>
<dbReference type="RefSeq" id="WP_066418832.1">
    <property type="nucleotide sequence ID" value="NZ_FKBS01000025.1"/>
</dbReference>
<feature type="domain" description="Core-binding (CB)" evidence="13">
    <location>
        <begin position="7"/>
        <end position="92"/>
    </location>
</feature>
<feature type="active site" evidence="10">
    <location>
        <position position="290"/>
    </location>
</feature>
<dbReference type="GO" id="GO:0005737">
    <property type="term" value="C:cytoplasm"/>
    <property type="evidence" value="ECO:0007669"/>
    <property type="project" value="UniProtKB-SubCell"/>
</dbReference>
<feature type="active site" evidence="10">
    <location>
        <position position="267"/>
    </location>
</feature>
<keyword evidence="5 10" id="KW-0159">Chromosome partition</keyword>
<comment type="similarity">
    <text evidence="2 10">Belongs to the 'phage' integrase family. XerC subfamily.</text>
</comment>
<sequence length="322" mass="35115">MTTEPSAAQADPMQAWLRHLQTHRRYADHTLDGYARDLRRLAELARQANLPLERLSNGHIRQFVARLHAQGLGPRSLARLLAAWRGFYQWWAPQADLPGNPATGVRAPKAPRGLPKALSVEQAQGLLDHAAGHPSNDPAAARDTAIFELFYSSGLRLSELTGLDRQYTRESGYESSGWLDLASAEVIVLGKGGKRRSVPVGSAALDALRKWLEVRGQLAAGGTPDDAAALFVGARGKRISPRVVQARLAALAQAAGLPAHVHPHVLRHSFASHVLQSAQDLRAVQEMLGHANISTTQIYTRLDFQHLSKAYDQAHPRAGRKS</sequence>
<evidence type="ECO:0000313" key="14">
    <source>
        <dbReference type="EMBL" id="SAI51530.1"/>
    </source>
</evidence>